<accession>A0A382DD30</accession>
<proteinExistence type="predicted"/>
<protein>
    <recommendedName>
        <fullName evidence="1">BRCT domain-containing protein</fullName>
    </recommendedName>
</protein>
<evidence type="ECO:0000259" key="1">
    <source>
        <dbReference type="PROSITE" id="PS50172"/>
    </source>
</evidence>
<dbReference type="SUPFAM" id="SSF52113">
    <property type="entry name" value="BRCT domain"/>
    <property type="match status" value="1"/>
</dbReference>
<dbReference type="CDD" id="cd17748">
    <property type="entry name" value="BRCT_DNA_ligase_like"/>
    <property type="match status" value="1"/>
</dbReference>
<gene>
    <name evidence="2" type="ORF">METZ01_LOCUS188786</name>
</gene>
<dbReference type="InterPro" id="IPR036420">
    <property type="entry name" value="BRCT_dom_sf"/>
</dbReference>
<organism evidence="2">
    <name type="scientific">marine metagenome</name>
    <dbReference type="NCBI Taxonomy" id="408172"/>
    <lineage>
        <taxon>unclassified sequences</taxon>
        <taxon>metagenomes</taxon>
        <taxon>ecological metagenomes</taxon>
    </lineage>
</organism>
<dbReference type="EMBL" id="UINC01038633">
    <property type="protein sequence ID" value="SVB35932.1"/>
    <property type="molecule type" value="Genomic_DNA"/>
</dbReference>
<name>A0A382DD30_9ZZZZ</name>
<feature type="domain" description="BRCT" evidence="1">
    <location>
        <begin position="1"/>
        <end position="82"/>
    </location>
</feature>
<dbReference type="InterPro" id="IPR001357">
    <property type="entry name" value="BRCT_dom"/>
</dbReference>
<evidence type="ECO:0000313" key="2">
    <source>
        <dbReference type="EMBL" id="SVB35932.1"/>
    </source>
</evidence>
<dbReference type="PROSITE" id="PS50172">
    <property type="entry name" value="BRCT"/>
    <property type="match status" value="1"/>
</dbReference>
<reference evidence="2" key="1">
    <citation type="submission" date="2018-05" db="EMBL/GenBank/DDBJ databases">
        <authorList>
            <person name="Lanie J.A."/>
            <person name="Ng W.-L."/>
            <person name="Kazmierczak K.M."/>
            <person name="Andrzejewski T.M."/>
            <person name="Davidsen T.M."/>
            <person name="Wayne K.J."/>
            <person name="Tettelin H."/>
            <person name="Glass J.I."/>
            <person name="Rusch D."/>
            <person name="Podicherti R."/>
            <person name="Tsui H.-C.T."/>
            <person name="Winkler M.E."/>
        </authorList>
    </citation>
    <scope>NUCLEOTIDE SEQUENCE</scope>
</reference>
<sequence length="82" mass="9032">MSSNIEGKHICFTGKMEQGDRTEMKAQAKGLGAIVQSDVNSKTDILVYGSDVAHNSKHTKMNNAKKLGITILDETAYYEKIK</sequence>
<dbReference type="Gene3D" id="3.40.50.10190">
    <property type="entry name" value="BRCT domain"/>
    <property type="match status" value="1"/>
</dbReference>
<dbReference type="Pfam" id="PF00533">
    <property type="entry name" value="BRCT"/>
    <property type="match status" value="1"/>
</dbReference>
<dbReference type="AlphaFoldDB" id="A0A382DD30"/>